<reference evidence="2 3" key="1">
    <citation type="submission" date="2016-10" db="EMBL/GenBank/DDBJ databases">
        <title>Draft genome sequence of Coniochaeta ligniaria NRRL30616, a lignocellulolytic fungus for bioabatement of inhibitors in plant biomass hydrolysates.</title>
        <authorList>
            <consortium name="DOE Joint Genome Institute"/>
            <person name="Jimenez D.J."/>
            <person name="Hector R.E."/>
            <person name="Riley R."/>
            <person name="Sun H."/>
            <person name="Grigoriev I.V."/>
            <person name="Van Elsas J.D."/>
            <person name="Nichols N.N."/>
        </authorList>
    </citation>
    <scope>NUCLEOTIDE SEQUENCE [LARGE SCALE GENOMIC DNA]</scope>
    <source>
        <strain evidence="2 3">NRRL 30616</strain>
    </source>
</reference>
<protein>
    <submittedName>
        <fullName evidence="2">Uncharacterized protein</fullName>
    </submittedName>
</protein>
<organism evidence="2 3">
    <name type="scientific">Coniochaeta ligniaria NRRL 30616</name>
    <dbReference type="NCBI Taxonomy" id="1408157"/>
    <lineage>
        <taxon>Eukaryota</taxon>
        <taxon>Fungi</taxon>
        <taxon>Dikarya</taxon>
        <taxon>Ascomycota</taxon>
        <taxon>Pezizomycotina</taxon>
        <taxon>Sordariomycetes</taxon>
        <taxon>Sordariomycetidae</taxon>
        <taxon>Coniochaetales</taxon>
        <taxon>Coniochaetaceae</taxon>
        <taxon>Coniochaeta</taxon>
    </lineage>
</organism>
<gene>
    <name evidence="2" type="ORF">CONLIGDRAFT_684945</name>
</gene>
<proteinExistence type="predicted"/>
<evidence type="ECO:0000313" key="2">
    <source>
        <dbReference type="EMBL" id="OIW25072.1"/>
    </source>
</evidence>
<feature type="region of interest" description="Disordered" evidence="1">
    <location>
        <begin position="1"/>
        <end position="80"/>
    </location>
</feature>
<keyword evidence="3" id="KW-1185">Reference proteome</keyword>
<evidence type="ECO:0000256" key="1">
    <source>
        <dbReference type="SAM" id="MobiDB-lite"/>
    </source>
</evidence>
<feature type="compositionally biased region" description="Low complexity" evidence="1">
    <location>
        <begin position="1"/>
        <end position="37"/>
    </location>
</feature>
<feature type="compositionally biased region" description="Acidic residues" evidence="1">
    <location>
        <begin position="42"/>
        <end position="54"/>
    </location>
</feature>
<dbReference type="InParanoid" id="A0A1J7J5J6"/>
<dbReference type="EMBL" id="KV875102">
    <property type="protein sequence ID" value="OIW25072.1"/>
    <property type="molecule type" value="Genomic_DNA"/>
</dbReference>
<evidence type="ECO:0000313" key="3">
    <source>
        <dbReference type="Proteomes" id="UP000182658"/>
    </source>
</evidence>
<dbReference type="Proteomes" id="UP000182658">
    <property type="component" value="Unassembled WGS sequence"/>
</dbReference>
<sequence>MSAPDAPSTTTTAPTQPPAGQAAPRFAPAAPAQAWAAIVDEAGYDADDEKEEDGDLKRDPDDNEGPQKAKRVLRSSGTGR</sequence>
<accession>A0A1J7J5J6</accession>
<name>A0A1J7J5J6_9PEZI</name>
<dbReference type="AlphaFoldDB" id="A0A1J7J5J6"/>